<dbReference type="Gene3D" id="3.40.50.1820">
    <property type="entry name" value="alpha/beta hydrolase"/>
    <property type="match status" value="1"/>
</dbReference>
<evidence type="ECO:0000313" key="1">
    <source>
        <dbReference type="EMBL" id="QIM51881.1"/>
    </source>
</evidence>
<dbReference type="AlphaFoldDB" id="A0A6G8IFJ3"/>
<sequence length="273" mass="29225">MTPLRFGGPDNPLYGVFHPAHPARNSGHAVLLCNPLGQEAVRIHRLYRLLAEELAQAGTAALRFDYFGTGESLGEDEDGQLDRWVDDLRLAHAELLRRSRARQLSWVCARLAGVIAARACVGLTPAPHRIGLWAPVVSGEAYLAELRAAHARALQPLRQAGALPPTGADTAEGAISCTELLGFGLHPDLPAQLARVGAADYRALRASEAVVLTHEPDPMPEDLAQALNGAGIAAVHQSVPVHFDWTSEEAVNTALVPQQALQALSQWIRGIDA</sequence>
<dbReference type="KEGG" id="hcz:G9Q37_06875"/>
<dbReference type="SUPFAM" id="SSF53474">
    <property type="entry name" value="alpha/beta-Hydrolases"/>
    <property type="match status" value="1"/>
</dbReference>
<dbReference type="InterPro" id="IPR029058">
    <property type="entry name" value="AB_hydrolase_fold"/>
</dbReference>
<dbReference type="EMBL" id="CP049989">
    <property type="protein sequence ID" value="QIM51881.1"/>
    <property type="molecule type" value="Genomic_DNA"/>
</dbReference>
<proteinExistence type="predicted"/>
<evidence type="ECO:0008006" key="3">
    <source>
        <dbReference type="Google" id="ProtNLM"/>
    </source>
</evidence>
<reference evidence="1 2" key="1">
    <citation type="submission" date="2020-03" db="EMBL/GenBank/DDBJ databases">
        <title>Hydrogenophaga sp. nov. isolated from cyanobacterial mat.</title>
        <authorList>
            <person name="Thorat V."/>
            <person name="Kirdat K."/>
            <person name="Tiwarekar B."/>
            <person name="Costa E.D."/>
            <person name="Yadav A."/>
        </authorList>
    </citation>
    <scope>NUCLEOTIDE SEQUENCE [LARGE SCALE GENOMIC DNA]</scope>
    <source>
        <strain evidence="1 2">BA0156</strain>
    </source>
</reference>
<dbReference type="RefSeq" id="WP_166226437.1">
    <property type="nucleotide sequence ID" value="NZ_CP049989.1"/>
</dbReference>
<organism evidence="1 2">
    <name type="scientific">Hydrogenophaga crocea</name>
    <dbReference type="NCBI Taxonomy" id="2716225"/>
    <lineage>
        <taxon>Bacteria</taxon>
        <taxon>Pseudomonadati</taxon>
        <taxon>Pseudomonadota</taxon>
        <taxon>Betaproteobacteria</taxon>
        <taxon>Burkholderiales</taxon>
        <taxon>Comamonadaceae</taxon>
        <taxon>Hydrogenophaga</taxon>
    </lineage>
</organism>
<protein>
    <recommendedName>
        <fullName evidence="3">Serine aminopeptidase S33 domain-containing protein</fullName>
    </recommendedName>
</protein>
<dbReference type="Proteomes" id="UP000503162">
    <property type="component" value="Chromosome"/>
</dbReference>
<accession>A0A6G8IFJ3</accession>
<gene>
    <name evidence="1" type="ORF">G9Q37_06875</name>
</gene>
<name>A0A6G8IFJ3_9BURK</name>
<keyword evidence="2" id="KW-1185">Reference proteome</keyword>
<evidence type="ECO:0000313" key="2">
    <source>
        <dbReference type="Proteomes" id="UP000503162"/>
    </source>
</evidence>